<accession>A0A4R6BJG2</accession>
<dbReference type="RefSeq" id="WP_133429697.1">
    <property type="nucleotide sequence ID" value="NZ_SCWE01000002.1"/>
</dbReference>
<dbReference type="AlphaFoldDB" id="A0A4R6BJG2"/>
<reference evidence="2 3" key="1">
    <citation type="submission" date="2019-01" db="EMBL/GenBank/DDBJ databases">
        <title>Draft genome sequences of the type strains of six Macrococcus species.</title>
        <authorList>
            <person name="Mazhar S."/>
            <person name="Altermann E."/>
            <person name="Hill C."/>
            <person name="Mcauliffe O."/>
        </authorList>
    </citation>
    <scope>NUCLEOTIDE SEQUENCE [LARGE SCALE GENOMIC DNA]</scope>
    <source>
        <strain evidence="2 3">CCM4809</strain>
    </source>
</reference>
<evidence type="ECO:0000313" key="2">
    <source>
        <dbReference type="EMBL" id="TDM01681.1"/>
    </source>
</evidence>
<evidence type="ECO:0000313" key="3">
    <source>
        <dbReference type="Proteomes" id="UP000295328"/>
    </source>
</evidence>
<dbReference type="Pfam" id="PF13276">
    <property type="entry name" value="HTH_21"/>
    <property type="match status" value="1"/>
</dbReference>
<dbReference type="Proteomes" id="UP000295328">
    <property type="component" value="Unassembled WGS sequence"/>
</dbReference>
<comment type="caution">
    <text evidence="2">The sequence shown here is derived from an EMBL/GenBank/DDBJ whole genome shotgun (WGS) entry which is preliminary data.</text>
</comment>
<organism evidence="2 3">
    <name type="scientific">Macrococcus hajekii</name>
    <dbReference type="NCBI Taxonomy" id="198482"/>
    <lineage>
        <taxon>Bacteria</taxon>
        <taxon>Bacillati</taxon>
        <taxon>Bacillota</taxon>
        <taxon>Bacilli</taxon>
        <taxon>Bacillales</taxon>
        <taxon>Staphylococcaceae</taxon>
        <taxon>Macrococcus</taxon>
    </lineage>
</organism>
<gene>
    <name evidence="2" type="ORF">ERX37_05580</name>
</gene>
<dbReference type="EMBL" id="SCWE01000002">
    <property type="protein sequence ID" value="TDM01681.1"/>
    <property type="molecule type" value="Genomic_DNA"/>
</dbReference>
<protein>
    <submittedName>
        <fullName evidence="2">Transposase</fullName>
    </submittedName>
</protein>
<keyword evidence="3" id="KW-1185">Reference proteome</keyword>
<feature type="domain" description="HTH-like" evidence="1">
    <location>
        <begin position="13"/>
        <end position="43"/>
    </location>
</feature>
<name>A0A4R6BJG2_9STAP</name>
<proteinExistence type="predicted"/>
<evidence type="ECO:0000259" key="1">
    <source>
        <dbReference type="Pfam" id="PF13276"/>
    </source>
</evidence>
<sequence>MYWQKQFDKENEDQEIEDEIKKIFEENDGNYGYRRITGELREKTLSLKTA</sequence>
<dbReference type="InterPro" id="IPR025948">
    <property type="entry name" value="HTH-like_dom"/>
</dbReference>